<feature type="domain" description="Ig-like" evidence="1">
    <location>
        <begin position="9"/>
        <end position="86"/>
    </location>
</feature>
<evidence type="ECO:0000259" key="1">
    <source>
        <dbReference type="PROSITE" id="PS50835"/>
    </source>
</evidence>
<organism evidence="2 3">
    <name type="scientific">Pan troglodytes</name>
    <name type="common">Chimpanzee</name>
    <dbReference type="NCBI Taxonomy" id="9598"/>
    <lineage>
        <taxon>Eukaryota</taxon>
        <taxon>Metazoa</taxon>
        <taxon>Chordata</taxon>
        <taxon>Craniata</taxon>
        <taxon>Vertebrata</taxon>
        <taxon>Euteleostomi</taxon>
        <taxon>Mammalia</taxon>
        <taxon>Eutheria</taxon>
        <taxon>Euarchontoglires</taxon>
        <taxon>Primates</taxon>
        <taxon>Haplorrhini</taxon>
        <taxon>Catarrhini</taxon>
        <taxon>Hominidae</taxon>
        <taxon>Pan</taxon>
    </lineage>
</organism>
<evidence type="ECO:0000313" key="2">
    <source>
        <dbReference type="EMBL" id="PNI78229.1"/>
    </source>
</evidence>
<protein>
    <submittedName>
        <fullName evidence="2">IGSF10 isoform 2</fullName>
    </submittedName>
</protein>
<dbReference type="InterPro" id="IPR007110">
    <property type="entry name" value="Ig-like_dom"/>
</dbReference>
<dbReference type="InterPro" id="IPR013098">
    <property type="entry name" value="Ig_I-set"/>
</dbReference>
<dbReference type="Pfam" id="PF07679">
    <property type="entry name" value="I-set"/>
    <property type="match status" value="1"/>
</dbReference>
<evidence type="ECO:0000313" key="3">
    <source>
        <dbReference type="Proteomes" id="UP000236370"/>
    </source>
</evidence>
<proteinExistence type="predicted"/>
<accession>A0A2J8P2L1</accession>
<dbReference type="AlphaFoldDB" id="A0A2J8P2L1"/>
<feature type="non-terminal residue" evidence="2">
    <location>
        <position position="1"/>
    </location>
</feature>
<comment type="caution">
    <text evidence="2">The sequence shown here is derived from an EMBL/GenBank/DDBJ whole genome shotgun (WGS) entry which is preliminary data.</text>
</comment>
<dbReference type="InterPro" id="IPR036179">
    <property type="entry name" value="Ig-like_dom_sf"/>
</dbReference>
<dbReference type="Gene3D" id="2.60.40.10">
    <property type="entry name" value="Immunoglobulins"/>
    <property type="match status" value="1"/>
</dbReference>
<dbReference type="SUPFAM" id="SSF48726">
    <property type="entry name" value="Immunoglobulin"/>
    <property type="match status" value="1"/>
</dbReference>
<name>A0A2J8P2L1_PANTR</name>
<dbReference type="PROSITE" id="PS50835">
    <property type="entry name" value="IG_LIKE"/>
    <property type="match status" value="1"/>
</dbReference>
<dbReference type="Proteomes" id="UP000236370">
    <property type="component" value="Unassembled WGS sequence"/>
</dbReference>
<gene>
    <name evidence="2" type="ORF">CK820_G0006335</name>
</gene>
<reference evidence="2 3" key="1">
    <citation type="submission" date="2017-12" db="EMBL/GenBank/DDBJ databases">
        <title>High-resolution comparative analysis of great ape genomes.</title>
        <authorList>
            <person name="Pollen A."/>
            <person name="Hastie A."/>
            <person name="Hormozdiari F."/>
            <person name="Dougherty M."/>
            <person name="Liu R."/>
            <person name="Chaisson M."/>
            <person name="Hoppe E."/>
            <person name="Hill C."/>
            <person name="Pang A."/>
            <person name="Hillier L."/>
            <person name="Baker C."/>
            <person name="Armstrong J."/>
            <person name="Shendure J."/>
            <person name="Paten B."/>
            <person name="Wilson R."/>
            <person name="Chao H."/>
            <person name="Schneider V."/>
            <person name="Ventura M."/>
            <person name="Kronenberg Z."/>
            <person name="Murali S."/>
            <person name="Gordon D."/>
            <person name="Cantsilieris S."/>
            <person name="Munson K."/>
            <person name="Nelson B."/>
            <person name="Raja A."/>
            <person name="Underwood J."/>
            <person name="Diekhans M."/>
            <person name="Fiddes I."/>
            <person name="Haussler D."/>
            <person name="Eichler E."/>
        </authorList>
    </citation>
    <scope>NUCLEOTIDE SEQUENCE [LARGE SCALE GENOMIC DNA]</scope>
    <source>
        <strain evidence="2">Yerkes chimp pedigree #C0471</strain>
    </source>
</reference>
<dbReference type="EMBL" id="NBAG03000220">
    <property type="protein sequence ID" value="PNI78229.1"/>
    <property type="molecule type" value="Genomic_DNA"/>
</dbReference>
<sequence length="86" mass="9888">TMEERVTSPRIEAASQKRTEVNFGDKLLLNCSATGEPKPQIMWRLPSKAVVDQQHRILDFYFSEAEAMPCSCCNHKTEYPAYYCQV</sequence>
<dbReference type="InterPro" id="IPR013783">
    <property type="entry name" value="Ig-like_fold"/>
</dbReference>